<evidence type="ECO:0000256" key="3">
    <source>
        <dbReference type="ARBA" id="ARBA00022989"/>
    </source>
</evidence>
<evidence type="ECO:0000256" key="2">
    <source>
        <dbReference type="ARBA" id="ARBA00022692"/>
    </source>
</evidence>
<keyword evidence="2 5" id="KW-0812">Transmembrane</keyword>
<dbReference type="AlphaFoldDB" id="A0A6J7Q667"/>
<dbReference type="Pfam" id="PF01061">
    <property type="entry name" value="ABC2_membrane"/>
    <property type="match status" value="1"/>
</dbReference>
<organism evidence="7">
    <name type="scientific">freshwater metagenome</name>
    <dbReference type="NCBI Taxonomy" id="449393"/>
    <lineage>
        <taxon>unclassified sequences</taxon>
        <taxon>metagenomes</taxon>
        <taxon>ecological metagenomes</taxon>
    </lineage>
</organism>
<keyword evidence="3 5" id="KW-1133">Transmembrane helix</keyword>
<feature type="domain" description="ABC transmembrane type-2" evidence="6">
    <location>
        <begin position="20"/>
        <end position="241"/>
    </location>
</feature>
<gene>
    <name evidence="7" type="ORF">UFOPK4098_00385</name>
    <name evidence="8" type="ORF">UFOPK4347_01195</name>
</gene>
<feature type="transmembrane region" description="Helical" evidence="5">
    <location>
        <begin position="219"/>
        <end position="238"/>
    </location>
</feature>
<sequence length="241" mass="25464">MSTLTTQLRAELNVVRRNGEQLLVTLGIPLLLLGFFSVVDVLPTNEKDPVNFLVPGILALAVMSTSMVSLGIATGFERTYLVLKRLAATPLGTTRLIAAKTLSIAVVEAVQMLLLISLGFILGWSPEQANWLLALCAVVLGTFAFAGIGLFLAGNLRGEVNLAASNGLYLVLLLIGGIVFPLDKLPGALSAISRCLPTAALSDVLRDALMSAGEHTTSSWIVLLVWAIAAPAVAAKTFKWN</sequence>
<feature type="transmembrane region" description="Helical" evidence="5">
    <location>
        <begin position="51"/>
        <end position="76"/>
    </location>
</feature>
<protein>
    <submittedName>
        <fullName evidence="7">Unannotated protein</fullName>
    </submittedName>
</protein>
<evidence type="ECO:0000256" key="4">
    <source>
        <dbReference type="ARBA" id="ARBA00023136"/>
    </source>
</evidence>
<evidence type="ECO:0000259" key="6">
    <source>
        <dbReference type="PROSITE" id="PS51012"/>
    </source>
</evidence>
<proteinExistence type="predicted"/>
<dbReference type="InterPro" id="IPR051784">
    <property type="entry name" value="Nod_factor_ABC_transporter"/>
</dbReference>
<feature type="transmembrane region" description="Helical" evidence="5">
    <location>
        <begin position="131"/>
        <end position="153"/>
    </location>
</feature>
<comment type="subcellular location">
    <subcellularLocation>
        <location evidence="1">Membrane</location>
        <topology evidence="1">Multi-pass membrane protein</topology>
    </subcellularLocation>
</comment>
<dbReference type="GO" id="GO:0043190">
    <property type="term" value="C:ATP-binding cassette (ABC) transporter complex"/>
    <property type="evidence" value="ECO:0007669"/>
    <property type="project" value="InterPro"/>
</dbReference>
<dbReference type="GO" id="GO:0140359">
    <property type="term" value="F:ABC-type transporter activity"/>
    <property type="evidence" value="ECO:0007669"/>
    <property type="project" value="InterPro"/>
</dbReference>
<dbReference type="PANTHER" id="PTHR43229">
    <property type="entry name" value="NODULATION PROTEIN J"/>
    <property type="match status" value="1"/>
</dbReference>
<accession>A0A6J7Q667</accession>
<dbReference type="InterPro" id="IPR013525">
    <property type="entry name" value="ABC2_TM"/>
</dbReference>
<keyword evidence="4 5" id="KW-0472">Membrane</keyword>
<dbReference type="EMBL" id="CAFBPN010000011">
    <property type="protein sequence ID" value="CAB5012716.1"/>
    <property type="molecule type" value="Genomic_DNA"/>
</dbReference>
<evidence type="ECO:0000256" key="5">
    <source>
        <dbReference type="SAM" id="Phobius"/>
    </source>
</evidence>
<feature type="transmembrane region" description="Helical" evidence="5">
    <location>
        <begin position="160"/>
        <end position="180"/>
    </location>
</feature>
<dbReference type="PROSITE" id="PS51012">
    <property type="entry name" value="ABC_TM2"/>
    <property type="match status" value="1"/>
</dbReference>
<dbReference type="InterPro" id="IPR047817">
    <property type="entry name" value="ABC2_TM_bact-type"/>
</dbReference>
<feature type="transmembrane region" description="Helical" evidence="5">
    <location>
        <begin position="97"/>
        <end position="125"/>
    </location>
</feature>
<dbReference type="PANTHER" id="PTHR43229:SF2">
    <property type="entry name" value="NODULATION PROTEIN J"/>
    <property type="match status" value="1"/>
</dbReference>
<name>A0A6J7Q667_9ZZZZ</name>
<evidence type="ECO:0000256" key="1">
    <source>
        <dbReference type="ARBA" id="ARBA00004141"/>
    </source>
</evidence>
<reference evidence="7" key="1">
    <citation type="submission" date="2020-05" db="EMBL/GenBank/DDBJ databases">
        <authorList>
            <person name="Chiriac C."/>
            <person name="Salcher M."/>
            <person name="Ghai R."/>
            <person name="Kavagutti S V."/>
        </authorList>
    </citation>
    <scope>NUCLEOTIDE SEQUENCE</scope>
</reference>
<dbReference type="PIRSF" id="PIRSF006648">
    <property type="entry name" value="DrrB"/>
    <property type="match status" value="1"/>
</dbReference>
<dbReference type="PRINTS" id="PR00164">
    <property type="entry name" value="ABC2TRNSPORT"/>
</dbReference>
<dbReference type="InterPro" id="IPR000412">
    <property type="entry name" value="ABC_2_transport"/>
</dbReference>
<evidence type="ECO:0000313" key="7">
    <source>
        <dbReference type="EMBL" id="CAB5012716.1"/>
    </source>
</evidence>
<dbReference type="EMBL" id="CAFBQU010000033">
    <property type="protein sequence ID" value="CAB5066470.1"/>
    <property type="molecule type" value="Genomic_DNA"/>
</dbReference>
<evidence type="ECO:0000313" key="8">
    <source>
        <dbReference type="EMBL" id="CAB5066470.1"/>
    </source>
</evidence>
<feature type="transmembrane region" description="Helical" evidence="5">
    <location>
        <begin position="21"/>
        <end position="39"/>
    </location>
</feature>